<dbReference type="EMBL" id="CAWUPB010001195">
    <property type="protein sequence ID" value="CAK7355040.1"/>
    <property type="molecule type" value="Genomic_DNA"/>
</dbReference>
<organism evidence="1 2">
    <name type="scientific">Dovyalis caffra</name>
    <dbReference type="NCBI Taxonomy" id="77055"/>
    <lineage>
        <taxon>Eukaryota</taxon>
        <taxon>Viridiplantae</taxon>
        <taxon>Streptophyta</taxon>
        <taxon>Embryophyta</taxon>
        <taxon>Tracheophyta</taxon>
        <taxon>Spermatophyta</taxon>
        <taxon>Magnoliopsida</taxon>
        <taxon>eudicotyledons</taxon>
        <taxon>Gunneridae</taxon>
        <taxon>Pentapetalae</taxon>
        <taxon>rosids</taxon>
        <taxon>fabids</taxon>
        <taxon>Malpighiales</taxon>
        <taxon>Salicaceae</taxon>
        <taxon>Flacourtieae</taxon>
        <taxon>Dovyalis</taxon>
    </lineage>
</organism>
<proteinExistence type="predicted"/>
<evidence type="ECO:0000313" key="1">
    <source>
        <dbReference type="EMBL" id="CAK7355040.1"/>
    </source>
</evidence>
<accession>A0AAV1SQV3</accession>
<name>A0AAV1SQV3_9ROSI</name>
<comment type="caution">
    <text evidence="1">The sequence shown here is derived from an EMBL/GenBank/DDBJ whole genome shotgun (WGS) entry which is preliminary data.</text>
</comment>
<evidence type="ECO:0000313" key="2">
    <source>
        <dbReference type="Proteomes" id="UP001314170"/>
    </source>
</evidence>
<sequence>MVEMRNKWLVLQARETLMGAHRDSNITMDSIPVSNKTSNTIKSVSKTWTSRLVSRQDIQHRVKV</sequence>
<gene>
    <name evidence="1" type="ORF">DCAF_LOCUS25466</name>
</gene>
<protein>
    <submittedName>
        <fullName evidence="1">Uncharacterized protein</fullName>
    </submittedName>
</protein>
<keyword evidence="2" id="KW-1185">Reference proteome</keyword>
<dbReference type="Proteomes" id="UP001314170">
    <property type="component" value="Unassembled WGS sequence"/>
</dbReference>
<dbReference type="AlphaFoldDB" id="A0AAV1SQV3"/>
<reference evidence="1 2" key="1">
    <citation type="submission" date="2024-01" db="EMBL/GenBank/DDBJ databases">
        <authorList>
            <person name="Waweru B."/>
        </authorList>
    </citation>
    <scope>NUCLEOTIDE SEQUENCE [LARGE SCALE GENOMIC DNA]</scope>
</reference>